<gene>
    <name evidence="10" type="ORF">CVD27_14035</name>
</gene>
<reference evidence="10 11" key="1">
    <citation type="submission" date="2017-11" db="EMBL/GenBank/DDBJ databases">
        <title>Comparitive Functional Genomics of Dry Heat Resistant strains isolated from the Viking Spacecraft.</title>
        <authorList>
            <person name="Seuylemezian A."/>
            <person name="Cooper K."/>
            <person name="Vaishampayan P."/>
        </authorList>
    </citation>
    <scope>NUCLEOTIDE SEQUENCE [LARGE SCALE GENOMIC DNA]</scope>
    <source>
        <strain evidence="10 11">V32-6</strain>
    </source>
</reference>
<comment type="similarity">
    <text evidence="2">Belongs to the GerABKC lipoprotein family.</text>
</comment>
<dbReference type="PANTHER" id="PTHR35789">
    <property type="entry name" value="SPORE GERMINATION PROTEIN B3"/>
    <property type="match status" value="1"/>
</dbReference>
<dbReference type="Proteomes" id="UP000234950">
    <property type="component" value="Unassembled WGS sequence"/>
</dbReference>
<dbReference type="AlphaFoldDB" id="A0A2N5HE33"/>
<keyword evidence="7" id="KW-0449">Lipoprotein</keyword>
<evidence type="ECO:0000259" key="8">
    <source>
        <dbReference type="Pfam" id="PF05504"/>
    </source>
</evidence>
<dbReference type="PANTHER" id="PTHR35789:SF1">
    <property type="entry name" value="SPORE GERMINATION PROTEIN B3"/>
    <property type="match status" value="1"/>
</dbReference>
<dbReference type="Gene3D" id="3.30.300.210">
    <property type="entry name" value="Nutrient germinant receptor protein C, domain 3"/>
    <property type="match status" value="1"/>
</dbReference>
<evidence type="ECO:0000256" key="4">
    <source>
        <dbReference type="ARBA" id="ARBA00022729"/>
    </source>
</evidence>
<keyword evidence="3" id="KW-0309">Germination</keyword>
<comment type="caution">
    <text evidence="10">The sequence shown here is derived from an EMBL/GenBank/DDBJ whole genome shotgun (WGS) entry which is preliminary data.</text>
</comment>
<feature type="domain" description="Spore germination GerAC-like C-terminal" evidence="8">
    <location>
        <begin position="235"/>
        <end position="404"/>
    </location>
</feature>
<dbReference type="InterPro" id="IPR057336">
    <property type="entry name" value="GerAC_N"/>
</dbReference>
<proteinExistence type="inferred from homology"/>
<evidence type="ECO:0000256" key="3">
    <source>
        <dbReference type="ARBA" id="ARBA00022544"/>
    </source>
</evidence>
<dbReference type="GO" id="GO:0009847">
    <property type="term" value="P:spore germination"/>
    <property type="evidence" value="ECO:0007669"/>
    <property type="project" value="InterPro"/>
</dbReference>
<evidence type="ECO:0000256" key="5">
    <source>
        <dbReference type="ARBA" id="ARBA00023136"/>
    </source>
</evidence>
<comment type="subcellular location">
    <subcellularLocation>
        <location evidence="1">Membrane</location>
        <topology evidence="1">Lipid-anchor</topology>
    </subcellularLocation>
</comment>
<keyword evidence="6" id="KW-0564">Palmitate</keyword>
<evidence type="ECO:0000256" key="6">
    <source>
        <dbReference type="ARBA" id="ARBA00023139"/>
    </source>
</evidence>
<evidence type="ECO:0000313" key="11">
    <source>
        <dbReference type="Proteomes" id="UP000234950"/>
    </source>
</evidence>
<feature type="domain" description="Spore germination protein N-terminal" evidence="9">
    <location>
        <begin position="25"/>
        <end position="199"/>
    </location>
</feature>
<dbReference type="EMBL" id="PGVE01000052">
    <property type="protein sequence ID" value="PLS03780.1"/>
    <property type="molecule type" value="Genomic_DNA"/>
</dbReference>
<accession>A0A2N5HE33</accession>
<dbReference type="InterPro" id="IPR046953">
    <property type="entry name" value="Spore_GerAC-like_C"/>
</dbReference>
<dbReference type="OrthoDB" id="9816067at2"/>
<evidence type="ECO:0000256" key="1">
    <source>
        <dbReference type="ARBA" id="ARBA00004635"/>
    </source>
</evidence>
<protein>
    <recommendedName>
        <fullName evidence="12">Ger(X)C family spore germination protein</fullName>
    </recommendedName>
</protein>
<keyword evidence="11" id="KW-1185">Reference proteome</keyword>
<evidence type="ECO:0000313" key="10">
    <source>
        <dbReference type="EMBL" id="PLS03780.1"/>
    </source>
</evidence>
<dbReference type="Pfam" id="PF25198">
    <property type="entry name" value="Spore_GerAC_N"/>
    <property type="match status" value="1"/>
</dbReference>
<evidence type="ECO:0000259" key="9">
    <source>
        <dbReference type="Pfam" id="PF25198"/>
    </source>
</evidence>
<dbReference type="NCBIfam" id="TIGR02887">
    <property type="entry name" value="spore_ger_x_C"/>
    <property type="match status" value="1"/>
</dbReference>
<evidence type="ECO:0008006" key="12">
    <source>
        <dbReference type="Google" id="ProtNLM"/>
    </source>
</evidence>
<sequence length="415" mass="47618">MQKIEIVCKSLLFLVMVSLLTGCWDREELEDRSYVIGLGIDKSQIKGKIKVTMLLANPEVGSMQGGGGSNEKPREVISFDVNDIIAAKGTANAIISRDISYEFLKIIIVSEAYAKEKRFVSMIYDTQKDKEIRMNTYLAVSKEKPSDFFVENKPKMETRPHKYFQYMVDHGIENGLIPDSTLFRYFKTLERGADLYLAMYTTAKKVKNPKIRSEDEYTAGEVNASGELDNTQFIGSAVFKNGVMIDKLTGQETRIVNILDDTTNIKDILIDIPNPFLDKKRKFAVRIMKRENNKVKMSLKGSKPQITITIPLKVEIMTNPSMVSYSSEKNRQILKRRFVSYFKEMNEKLFRKSQTELKGVPYPLSLYARPYFLTNQQYEKFNWGKSFLKADIIVKPDVEIIDYGKQARKPVKVGE</sequence>
<keyword evidence="4" id="KW-0732">Signal</keyword>
<dbReference type="PROSITE" id="PS51257">
    <property type="entry name" value="PROKAR_LIPOPROTEIN"/>
    <property type="match status" value="1"/>
</dbReference>
<name>A0A2N5HE33_9BACI</name>
<organism evidence="10 11">
    <name type="scientific">Neobacillus cucumis</name>
    <dbReference type="NCBI Taxonomy" id="1740721"/>
    <lineage>
        <taxon>Bacteria</taxon>
        <taxon>Bacillati</taxon>
        <taxon>Bacillota</taxon>
        <taxon>Bacilli</taxon>
        <taxon>Bacillales</taxon>
        <taxon>Bacillaceae</taxon>
        <taxon>Neobacillus</taxon>
    </lineage>
</organism>
<dbReference type="InterPro" id="IPR038501">
    <property type="entry name" value="Spore_GerAC_C_sf"/>
</dbReference>
<keyword evidence="5" id="KW-0472">Membrane</keyword>
<evidence type="ECO:0000256" key="7">
    <source>
        <dbReference type="ARBA" id="ARBA00023288"/>
    </source>
</evidence>
<evidence type="ECO:0000256" key="2">
    <source>
        <dbReference type="ARBA" id="ARBA00007886"/>
    </source>
</evidence>
<dbReference type="Pfam" id="PF05504">
    <property type="entry name" value="Spore_GerAC"/>
    <property type="match status" value="1"/>
</dbReference>
<dbReference type="GO" id="GO:0016020">
    <property type="term" value="C:membrane"/>
    <property type="evidence" value="ECO:0007669"/>
    <property type="project" value="UniProtKB-SubCell"/>
</dbReference>
<dbReference type="RefSeq" id="WP_101648527.1">
    <property type="nucleotide sequence ID" value="NZ_PGVE01000052.1"/>
</dbReference>
<dbReference type="InterPro" id="IPR008844">
    <property type="entry name" value="Spore_GerAC-like"/>
</dbReference>